<dbReference type="EMBL" id="JASPKZ010001953">
    <property type="protein sequence ID" value="KAJ9596947.1"/>
    <property type="molecule type" value="Genomic_DNA"/>
</dbReference>
<name>A0AAD8ADD9_DIPPU</name>
<dbReference type="InterPro" id="IPR052316">
    <property type="entry name" value="Speedy-Ringo_regulator"/>
</dbReference>
<reference evidence="3" key="1">
    <citation type="journal article" date="2023" name="IScience">
        <title>Live-bearing cockroach genome reveals convergent evolutionary mechanisms linked to viviparity in insects and beyond.</title>
        <authorList>
            <person name="Fouks B."/>
            <person name="Harrison M.C."/>
            <person name="Mikhailova A.A."/>
            <person name="Marchal E."/>
            <person name="English S."/>
            <person name="Carruthers M."/>
            <person name="Jennings E.C."/>
            <person name="Chiamaka E.L."/>
            <person name="Frigard R.A."/>
            <person name="Pippel M."/>
            <person name="Attardo G.M."/>
            <person name="Benoit J.B."/>
            <person name="Bornberg-Bauer E."/>
            <person name="Tobe S.S."/>
        </authorList>
    </citation>
    <scope>NUCLEOTIDE SEQUENCE</scope>
    <source>
        <strain evidence="3">Stay&amp;Tobe</strain>
    </source>
</reference>
<dbReference type="GO" id="GO:0019901">
    <property type="term" value="F:protein kinase binding"/>
    <property type="evidence" value="ECO:0007669"/>
    <property type="project" value="InterPro"/>
</dbReference>
<dbReference type="Proteomes" id="UP001233999">
    <property type="component" value="Unassembled WGS sequence"/>
</dbReference>
<evidence type="ECO:0000256" key="1">
    <source>
        <dbReference type="ARBA" id="ARBA00010932"/>
    </source>
</evidence>
<dbReference type="PANTHER" id="PTHR31545">
    <property type="entry name" value="SEEDY PROTEIN A/C FAMILY MEMBER"/>
    <property type="match status" value="1"/>
</dbReference>
<evidence type="ECO:0000313" key="3">
    <source>
        <dbReference type="EMBL" id="KAJ9596947.1"/>
    </source>
</evidence>
<keyword evidence="2" id="KW-0131">Cell cycle</keyword>
<accession>A0AAD8ADD9</accession>
<evidence type="ECO:0008006" key="5">
    <source>
        <dbReference type="Google" id="ProtNLM"/>
    </source>
</evidence>
<dbReference type="AlphaFoldDB" id="A0AAD8ADD9"/>
<gene>
    <name evidence="3" type="ORF">L9F63_012017</name>
</gene>
<dbReference type="Pfam" id="PF11357">
    <property type="entry name" value="Spy1"/>
    <property type="match status" value="1"/>
</dbReference>
<comment type="similarity">
    <text evidence="1">Belongs to the Speedy/Ringo family.</text>
</comment>
<evidence type="ECO:0000313" key="4">
    <source>
        <dbReference type="Proteomes" id="UP001233999"/>
    </source>
</evidence>
<sequence length="264" mass="31197">MSYKYKKMCISPRERTIMDMCYKEQSEFKSYATFETTWRFLSKDCRDELIVQEEDIDTFLQLLDEDAVIQEFLKNDMCSLVADRYLLAMVFTYFKRARYSAIQYTRYNFFVALYLAHDIEEDDEDIKCELYIWALGIHWQQHYEDMLASREALWMAMDHRAIVSRTCCEKVMALRPDHSAWQRHRSEIHSGAIRPYDALKISECCQHNKLMSMTEVNDSGIFENDDTESCDSDISKVAESTFSSLDAFDILLINPVLQEGQLKR</sequence>
<dbReference type="PANTHER" id="PTHR31545:SF5">
    <property type="entry name" value="SPEEDY PROTEIN A"/>
    <property type="match status" value="1"/>
</dbReference>
<organism evidence="3 4">
    <name type="scientific">Diploptera punctata</name>
    <name type="common">Pacific beetle cockroach</name>
    <dbReference type="NCBI Taxonomy" id="6984"/>
    <lineage>
        <taxon>Eukaryota</taxon>
        <taxon>Metazoa</taxon>
        <taxon>Ecdysozoa</taxon>
        <taxon>Arthropoda</taxon>
        <taxon>Hexapoda</taxon>
        <taxon>Insecta</taxon>
        <taxon>Pterygota</taxon>
        <taxon>Neoptera</taxon>
        <taxon>Polyneoptera</taxon>
        <taxon>Dictyoptera</taxon>
        <taxon>Blattodea</taxon>
        <taxon>Blaberoidea</taxon>
        <taxon>Blaberidae</taxon>
        <taxon>Diplopterinae</taxon>
        <taxon>Diploptera</taxon>
    </lineage>
</organism>
<comment type="caution">
    <text evidence="3">The sequence shown here is derived from an EMBL/GenBank/DDBJ whole genome shotgun (WGS) entry which is preliminary data.</text>
</comment>
<reference evidence="3" key="2">
    <citation type="submission" date="2023-05" db="EMBL/GenBank/DDBJ databases">
        <authorList>
            <person name="Fouks B."/>
        </authorList>
    </citation>
    <scope>NUCLEOTIDE SEQUENCE</scope>
    <source>
        <strain evidence="3">Stay&amp;Tobe</strain>
        <tissue evidence="3">Testes</tissue>
    </source>
</reference>
<protein>
    <recommendedName>
        <fullName evidence="5">Speedy protein A</fullName>
    </recommendedName>
</protein>
<keyword evidence="4" id="KW-1185">Reference proteome</keyword>
<dbReference type="InterPro" id="IPR020984">
    <property type="entry name" value="Speedy"/>
</dbReference>
<evidence type="ECO:0000256" key="2">
    <source>
        <dbReference type="ARBA" id="ARBA00023306"/>
    </source>
</evidence>
<proteinExistence type="inferred from homology"/>